<keyword evidence="4" id="KW-0812">Transmembrane</keyword>
<dbReference type="GO" id="GO:0016787">
    <property type="term" value="F:hydrolase activity"/>
    <property type="evidence" value="ECO:0007669"/>
    <property type="project" value="InterPro"/>
</dbReference>
<feature type="signal peptide" evidence="5">
    <location>
        <begin position="1"/>
        <end position="18"/>
    </location>
</feature>
<dbReference type="Gene3D" id="3.40.50.1820">
    <property type="entry name" value="alpha/beta hydrolase"/>
    <property type="match status" value="1"/>
</dbReference>
<comment type="similarity">
    <text evidence="1">Belongs to the type-B carboxylesterase/lipase family.</text>
</comment>
<sequence>MFFMLNFLFLIHIFSVIGQNLEKSRSVWVEQGLVRGKIYKIGDQQVQIFRGVPYADPPLGSLRFRKSVKKSRWEREYAAIDYGPPCIQFMDFHKNDRFSGDNMQRESEDCLYLNIFSPYDSTDESRLYPIIVWIHGGSFLAGSADTGIDMETVSKNVVFKGVTLVTINYRLGPLGFMSINYGDKIEGNFGIWDIKLSLEWIQRNIKQFNGDPNKVTIMGESAGAAAVSLLALSPLTQGLVHQAIAMSGSSTAGWAIHRHGNPQWDMANIAEYVRCNKVMSDEDLDDILNRESVEERDKEREHCNLQDSLPDCLINGGQLSTEEMLECFQNEVNFSNPLFRKALSSELGVSKMIVDNDLVPESGYELIAHNARIPIMTGVARREWAHKKPEFYQFVRYENVSKEQCEESVRKIVESAYVQGLPMKLPNSTIDLISNATYMRYMNDIDFSYEMPEVVYRLQSLESDVEFVAPCQREINAYVERGVDVFAYTFDYMPKGTIIEEEKRYYGLFGDTTITVRRSEQANEGNKLGAFHGLDHAFIFSQGYSSNFYIEPFSKRDKSMSRMLNNMITNFAIKGNPSTENFEWPKYTNSSARHVSIDLPPKVLKSAVHFPAPIFWNSEVDMFTKYMLTERKPEDEVVSELTLEERIQLNAYRRAWWALWLLVVAIGVLIWGCVICFVFHKRHSPTAKTYDNIVVNR</sequence>
<keyword evidence="7" id="KW-1185">Reference proteome</keyword>
<evidence type="ECO:0000313" key="8">
    <source>
        <dbReference type="WBParaSite" id="ACRNAN_Path_1097.g4191.t1"/>
    </source>
</evidence>
<proteinExistence type="inferred from homology"/>
<protein>
    <submittedName>
        <fullName evidence="8">Carboxylesterase type B domain-containing protein</fullName>
    </submittedName>
</protein>
<dbReference type="InterPro" id="IPR002018">
    <property type="entry name" value="CarbesteraseB"/>
</dbReference>
<keyword evidence="3 5" id="KW-0732">Signal</keyword>
<feature type="transmembrane region" description="Helical" evidence="4">
    <location>
        <begin position="655"/>
        <end position="679"/>
    </location>
</feature>
<dbReference type="PANTHER" id="PTHR43903">
    <property type="entry name" value="NEUROLIGIN"/>
    <property type="match status" value="1"/>
</dbReference>
<dbReference type="AlphaFoldDB" id="A0A914BVG4"/>
<dbReference type="SUPFAM" id="SSF53474">
    <property type="entry name" value="alpha/beta-Hydrolases"/>
    <property type="match status" value="1"/>
</dbReference>
<dbReference type="InterPro" id="IPR029058">
    <property type="entry name" value="AB_hydrolase_fold"/>
</dbReference>
<dbReference type="PROSITE" id="PS01173">
    <property type="entry name" value="LIPASE_GDXG_HIS"/>
    <property type="match status" value="1"/>
</dbReference>
<reference evidence="8" key="1">
    <citation type="submission" date="2022-11" db="UniProtKB">
        <authorList>
            <consortium name="WormBaseParasite"/>
        </authorList>
    </citation>
    <scope>IDENTIFICATION</scope>
</reference>
<dbReference type="PROSITE" id="PS00941">
    <property type="entry name" value="CARBOXYLESTERASE_B_2"/>
    <property type="match status" value="1"/>
</dbReference>
<organism evidence="7 8">
    <name type="scientific">Acrobeloides nanus</name>
    <dbReference type="NCBI Taxonomy" id="290746"/>
    <lineage>
        <taxon>Eukaryota</taxon>
        <taxon>Metazoa</taxon>
        <taxon>Ecdysozoa</taxon>
        <taxon>Nematoda</taxon>
        <taxon>Chromadorea</taxon>
        <taxon>Rhabditida</taxon>
        <taxon>Tylenchina</taxon>
        <taxon>Cephalobomorpha</taxon>
        <taxon>Cephaloboidea</taxon>
        <taxon>Cephalobidae</taxon>
        <taxon>Acrobeloides</taxon>
    </lineage>
</organism>
<evidence type="ECO:0000259" key="6">
    <source>
        <dbReference type="Pfam" id="PF00135"/>
    </source>
</evidence>
<name>A0A914BVG4_9BILA</name>
<evidence type="ECO:0000313" key="7">
    <source>
        <dbReference type="Proteomes" id="UP000887540"/>
    </source>
</evidence>
<comment type="similarity">
    <text evidence="2">Belongs to the 'GDXG' lipolytic enzyme family.</text>
</comment>
<dbReference type="InterPro" id="IPR002168">
    <property type="entry name" value="Lipase_GDXG_HIS_AS"/>
</dbReference>
<evidence type="ECO:0000256" key="5">
    <source>
        <dbReference type="SAM" id="SignalP"/>
    </source>
</evidence>
<keyword evidence="4" id="KW-0472">Membrane</keyword>
<evidence type="ECO:0000256" key="1">
    <source>
        <dbReference type="ARBA" id="ARBA00005964"/>
    </source>
</evidence>
<dbReference type="InterPro" id="IPR019819">
    <property type="entry name" value="Carboxylesterase_B_CS"/>
</dbReference>
<dbReference type="Pfam" id="PF00135">
    <property type="entry name" value="COesterase"/>
    <property type="match status" value="1"/>
</dbReference>
<accession>A0A914BVG4</accession>
<feature type="domain" description="Carboxylesterase type B" evidence="6">
    <location>
        <begin position="24"/>
        <end position="603"/>
    </location>
</feature>
<keyword evidence="4" id="KW-1133">Transmembrane helix</keyword>
<evidence type="ECO:0000256" key="3">
    <source>
        <dbReference type="ARBA" id="ARBA00022729"/>
    </source>
</evidence>
<evidence type="ECO:0000256" key="2">
    <source>
        <dbReference type="ARBA" id="ARBA00010515"/>
    </source>
</evidence>
<feature type="chain" id="PRO_5037310582" evidence="5">
    <location>
        <begin position="19"/>
        <end position="697"/>
    </location>
</feature>
<evidence type="ECO:0000256" key="4">
    <source>
        <dbReference type="SAM" id="Phobius"/>
    </source>
</evidence>
<dbReference type="InterPro" id="IPR051093">
    <property type="entry name" value="Neuroligin/BSAL"/>
</dbReference>
<dbReference type="Proteomes" id="UP000887540">
    <property type="component" value="Unplaced"/>
</dbReference>
<dbReference type="WBParaSite" id="ACRNAN_Path_1097.g4191.t1">
    <property type="protein sequence ID" value="ACRNAN_Path_1097.g4191.t1"/>
    <property type="gene ID" value="ACRNAN_Path_1097.g4191"/>
</dbReference>